<reference evidence="2" key="2">
    <citation type="submission" date="2023-01" db="EMBL/GenBank/DDBJ databases">
        <authorList>
            <person name="Petersen C."/>
        </authorList>
    </citation>
    <scope>NUCLEOTIDE SEQUENCE</scope>
    <source>
        <strain evidence="2">IBT 17514</strain>
    </source>
</reference>
<dbReference type="EMBL" id="JAQJAN010000006">
    <property type="protein sequence ID" value="KAJ5727463.1"/>
    <property type="molecule type" value="Genomic_DNA"/>
</dbReference>
<reference evidence="2" key="1">
    <citation type="journal article" date="2023" name="IMA Fungus">
        <title>Comparative genomic study of the Penicillium genus elucidates a diverse pangenome and 15 lateral gene transfer events.</title>
        <authorList>
            <person name="Petersen C."/>
            <person name="Sorensen T."/>
            <person name="Nielsen M.R."/>
            <person name="Sondergaard T.E."/>
            <person name="Sorensen J.L."/>
            <person name="Fitzpatrick D.A."/>
            <person name="Frisvad J.C."/>
            <person name="Nielsen K.L."/>
        </authorList>
    </citation>
    <scope>NUCLEOTIDE SEQUENCE</scope>
    <source>
        <strain evidence="2">IBT 17514</strain>
    </source>
</reference>
<evidence type="ECO:0000313" key="2">
    <source>
        <dbReference type="EMBL" id="KAJ5727463.1"/>
    </source>
</evidence>
<feature type="transmembrane region" description="Helical" evidence="1">
    <location>
        <begin position="155"/>
        <end position="178"/>
    </location>
</feature>
<keyword evidence="1" id="KW-0472">Membrane</keyword>
<proteinExistence type="predicted"/>
<evidence type="ECO:0000313" key="3">
    <source>
        <dbReference type="Proteomes" id="UP001215712"/>
    </source>
</evidence>
<keyword evidence="1" id="KW-1133">Transmembrane helix</keyword>
<name>A0AAD6HMM7_9EURO</name>
<keyword evidence="1" id="KW-0812">Transmembrane</keyword>
<comment type="caution">
    <text evidence="2">The sequence shown here is derived from an EMBL/GenBank/DDBJ whole genome shotgun (WGS) entry which is preliminary data.</text>
</comment>
<sequence>MLLSTLKVAHVHFIISQHLRLGPKEERPAILRSVFSLSIWWRTAPAALVHSVCSSLCFYVPIHAGRPLLLELGELEDDTLGGLKVGAVVVLIATLYFAAVVPSYAIFIRFAASALPLKKTRTSKEKAEEYGGIYGAWQSFSPLALFKFFKPLASVLVMEAILAFVLSVCVLLLFHPLLHRDVILFFVKYAG</sequence>
<gene>
    <name evidence="2" type="ORF">N7493_005283</name>
</gene>
<accession>A0AAD6HMM7</accession>
<dbReference type="AlphaFoldDB" id="A0AAD6HMM7"/>
<protein>
    <submittedName>
        <fullName evidence="2">Uncharacterized protein</fullName>
    </submittedName>
</protein>
<keyword evidence="3" id="KW-1185">Reference proteome</keyword>
<organism evidence="2 3">
    <name type="scientific">Penicillium malachiteum</name>
    <dbReference type="NCBI Taxonomy" id="1324776"/>
    <lineage>
        <taxon>Eukaryota</taxon>
        <taxon>Fungi</taxon>
        <taxon>Dikarya</taxon>
        <taxon>Ascomycota</taxon>
        <taxon>Pezizomycotina</taxon>
        <taxon>Eurotiomycetes</taxon>
        <taxon>Eurotiomycetidae</taxon>
        <taxon>Eurotiales</taxon>
        <taxon>Aspergillaceae</taxon>
        <taxon>Penicillium</taxon>
    </lineage>
</organism>
<dbReference type="Proteomes" id="UP001215712">
    <property type="component" value="Unassembled WGS sequence"/>
</dbReference>
<feature type="transmembrane region" description="Helical" evidence="1">
    <location>
        <begin position="82"/>
        <end position="110"/>
    </location>
</feature>
<evidence type="ECO:0000256" key="1">
    <source>
        <dbReference type="SAM" id="Phobius"/>
    </source>
</evidence>